<keyword evidence="2" id="KW-0808">Transferase</keyword>
<feature type="domain" description="Pyruvate kinase C-terminal" evidence="1">
    <location>
        <begin position="12"/>
        <end position="108"/>
    </location>
</feature>
<dbReference type="AlphaFoldDB" id="A0A151RZ34"/>
<dbReference type="SUPFAM" id="SSF52935">
    <property type="entry name" value="PK C-terminal domain-like"/>
    <property type="match status" value="1"/>
</dbReference>
<dbReference type="Gene3D" id="3.40.1380.20">
    <property type="entry name" value="Pyruvate kinase, C-terminal domain"/>
    <property type="match status" value="1"/>
</dbReference>
<evidence type="ECO:0000313" key="2">
    <source>
        <dbReference type="EMBL" id="KYP47831.1"/>
    </source>
</evidence>
<dbReference type="STRING" id="3821.A0A151RZ34"/>
<evidence type="ECO:0000259" key="1">
    <source>
        <dbReference type="Pfam" id="PF02887"/>
    </source>
</evidence>
<keyword evidence="2" id="KW-0418">Kinase</keyword>
<accession>A0A151RZ34</accession>
<name>A0A151RZ34_CAJCA</name>
<dbReference type="EMBL" id="KQ483516">
    <property type="protein sequence ID" value="KYP47831.1"/>
    <property type="molecule type" value="Genomic_DNA"/>
</dbReference>
<reference evidence="2" key="1">
    <citation type="journal article" date="2012" name="Nat. Biotechnol.">
        <title>Draft genome sequence of pigeonpea (Cajanus cajan), an orphan legume crop of resource-poor farmers.</title>
        <authorList>
            <person name="Varshney R.K."/>
            <person name="Chen W."/>
            <person name="Li Y."/>
            <person name="Bharti A.K."/>
            <person name="Saxena R.K."/>
            <person name="Schlueter J.A."/>
            <person name="Donoghue M.T."/>
            <person name="Azam S."/>
            <person name="Fan G."/>
            <person name="Whaley A.M."/>
            <person name="Farmer A.D."/>
            <person name="Sheridan J."/>
            <person name="Iwata A."/>
            <person name="Tuteja R."/>
            <person name="Penmetsa R.V."/>
            <person name="Wu W."/>
            <person name="Upadhyaya H.D."/>
            <person name="Yang S.P."/>
            <person name="Shah T."/>
            <person name="Saxena K.B."/>
            <person name="Michael T."/>
            <person name="McCombie W.R."/>
            <person name="Yang B."/>
            <person name="Zhang G."/>
            <person name="Yang H."/>
            <person name="Wang J."/>
            <person name="Spillane C."/>
            <person name="Cook D.R."/>
            <person name="May G.D."/>
            <person name="Xu X."/>
            <person name="Jackson S.A."/>
        </authorList>
    </citation>
    <scope>NUCLEOTIDE SEQUENCE [LARGE SCALE GENOMIC DNA]</scope>
</reference>
<dbReference type="GO" id="GO:0016301">
    <property type="term" value="F:kinase activity"/>
    <property type="evidence" value="ECO:0007669"/>
    <property type="project" value="UniProtKB-KW"/>
</dbReference>
<evidence type="ECO:0000313" key="3">
    <source>
        <dbReference type="Proteomes" id="UP000075243"/>
    </source>
</evidence>
<sequence length="115" mass="13286">METYPTPMSSLESMASLVVRTTNCINVTLILVPIRNGTTSKLVAKYQPYMSILFMVVPEITTYSFEWFYNEETPTMRFGHRFKNESTKETIEFAFAYAKKNELCKHRDCCSTTPS</sequence>
<keyword evidence="2" id="KW-0670">Pyruvate</keyword>
<keyword evidence="3" id="KW-1185">Reference proteome</keyword>
<gene>
    <name evidence="2" type="ORF">KK1_030527</name>
</gene>
<protein>
    <submittedName>
        <fullName evidence="2">Pyruvate kinase, cytosolic isozyme</fullName>
    </submittedName>
</protein>
<proteinExistence type="predicted"/>
<dbReference type="Pfam" id="PF02887">
    <property type="entry name" value="PK_C"/>
    <property type="match status" value="1"/>
</dbReference>
<dbReference type="InterPro" id="IPR036918">
    <property type="entry name" value="Pyrv_Knase_C_sf"/>
</dbReference>
<organism evidence="2 3">
    <name type="scientific">Cajanus cajan</name>
    <name type="common">Pigeon pea</name>
    <name type="synonym">Cajanus indicus</name>
    <dbReference type="NCBI Taxonomy" id="3821"/>
    <lineage>
        <taxon>Eukaryota</taxon>
        <taxon>Viridiplantae</taxon>
        <taxon>Streptophyta</taxon>
        <taxon>Embryophyta</taxon>
        <taxon>Tracheophyta</taxon>
        <taxon>Spermatophyta</taxon>
        <taxon>Magnoliopsida</taxon>
        <taxon>eudicotyledons</taxon>
        <taxon>Gunneridae</taxon>
        <taxon>Pentapetalae</taxon>
        <taxon>rosids</taxon>
        <taxon>fabids</taxon>
        <taxon>Fabales</taxon>
        <taxon>Fabaceae</taxon>
        <taxon>Papilionoideae</taxon>
        <taxon>50 kb inversion clade</taxon>
        <taxon>NPAAA clade</taxon>
        <taxon>indigoferoid/millettioid clade</taxon>
        <taxon>Phaseoleae</taxon>
        <taxon>Cajanus</taxon>
    </lineage>
</organism>
<dbReference type="InterPro" id="IPR015795">
    <property type="entry name" value="Pyrv_Knase_C"/>
</dbReference>
<dbReference type="Proteomes" id="UP000075243">
    <property type="component" value="Unassembled WGS sequence"/>
</dbReference>
<dbReference type="Gramene" id="C.cajan_32549.t">
    <property type="protein sequence ID" value="C.cajan_32549.t.cds1"/>
    <property type="gene ID" value="C.cajan_32549"/>
</dbReference>